<accession>A0A5J9TN84</accession>
<dbReference type="Gramene" id="TVU12866">
    <property type="protein sequence ID" value="TVU12866"/>
    <property type="gene ID" value="EJB05_46531"/>
</dbReference>
<evidence type="ECO:0000313" key="1">
    <source>
        <dbReference type="EMBL" id="TVU12866.1"/>
    </source>
</evidence>
<name>A0A5J9TN84_9POAL</name>
<sequence length="75" mass="8007">MSGGRSCAFCACSLTQKTAKVATTPRMYRVTSSKAMATAESKHRAADAAREDSWEAIAAVAAVETKMYWKTNVSG</sequence>
<gene>
    <name evidence="1" type="ORF">EJB05_46531</name>
</gene>
<organism evidence="1 2">
    <name type="scientific">Eragrostis curvula</name>
    <name type="common">weeping love grass</name>
    <dbReference type="NCBI Taxonomy" id="38414"/>
    <lineage>
        <taxon>Eukaryota</taxon>
        <taxon>Viridiplantae</taxon>
        <taxon>Streptophyta</taxon>
        <taxon>Embryophyta</taxon>
        <taxon>Tracheophyta</taxon>
        <taxon>Spermatophyta</taxon>
        <taxon>Magnoliopsida</taxon>
        <taxon>Liliopsida</taxon>
        <taxon>Poales</taxon>
        <taxon>Poaceae</taxon>
        <taxon>PACMAD clade</taxon>
        <taxon>Chloridoideae</taxon>
        <taxon>Eragrostideae</taxon>
        <taxon>Eragrostidinae</taxon>
        <taxon>Eragrostis</taxon>
    </lineage>
</organism>
<feature type="non-terminal residue" evidence="1">
    <location>
        <position position="1"/>
    </location>
</feature>
<keyword evidence="2" id="KW-1185">Reference proteome</keyword>
<dbReference type="AlphaFoldDB" id="A0A5J9TN84"/>
<dbReference type="EMBL" id="RWGY01000039">
    <property type="protein sequence ID" value="TVU12866.1"/>
    <property type="molecule type" value="Genomic_DNA"/>
</dbReference>
<comment type="caution">
    <text evidence="1">The sequence shown here is derived from an EMBL/GenBank/DDBJ whole genome shotgun (WGS) entry which is preliminary data.</text>
</comment>
<evidence type="ECO:0000313" key="2">
    <source>
        <dbReference type="Proteomes" id="UP000324897"/>
    </source>
</evidence>
<proteinExistence type="predicted"/>
<protein>
    <submittedName>
        <fullName evidence="1">Uncharacterized protein</fullName>
    </submittedName>
</protein>
<reference evidence="1 2" key="1">
    <citation type="journal article" date="2019" name="Sci. Rep.">
        <title>A high-quality genome of Eragrostis curvula grass provides insights into Poaceae evolution and supports new strategies to enhance forage quality.</title>
        <authorList>
            <person name="Carballo J."/>
            <person name="Santos B.A.C.M."/>
            <person name="Zappacosta D."/>
            <person name="Garbus I."/>
            <person name="Selva J.P."/>
            <person name="Gallo C.A."/>
            <person name="Diaz A."/>
            <person name="Albertini E."/>
            <person name="Caccamo M."/>
            <person name="Echenique V."/>
        </authorList>
    </citation>
    <scope>NUCLEOTIDE SEQUENCE [LARGE SCALE GENOMIC DNA]</scope>
    <source>
        <strain evidence="2">cv. Victoria</strain>
        <tissue evidence="1">Leaf</tissue>
    </source>
</reference>
<dbReference type="Proteomes" id="UP000324897">
    <property type="component" value="Chromosome 3"/>
</dbReference>